<protein>
    <recommendedName>
        <fullName evidence="4">Retrotransposon Copia-like N-terminal domain-containing protein</fullName>
    </recommendedName>
</protein>
<dbReference type="Proteomes" id="UP001168877">
    <property type="component" value="Unassembled WGS sequence"/>
</dbReference>
<feature type="compositionally biased region" description="Basic and acidic residues" evidence="1">
    <location>
        <begin position="152"/>
        <end position="167"/>
    </location>
</feature>
<feature type="compositionally biased region" description="Polar residues" evidence="1">
    <location>
        <begin position="7"/>
        <end position="17"/>
    </location>
</feature>
<dbReference type="PANTHER" id="PTHR37610:SF47">
    <property type="entry name" value="RETROTRANSPOSON COPIA-LIKE N-TERMINAL DOMAIN-CONTAINING PROTEIN"/>
    <property type="match status" value="1"/>
</dbReference>
<proteinExistence type="predicted"/>
<dbReference type="EMBL" id="JAUESC010000004">
    <property type="protein sequence ID" value="KAK0597293.1"/>
    <property type="molecule type" value="Genomic_DNA"/>
</dbReference>
<organism evidence="2 3">
    <name type="scientific">Acer saccharum</name>
    <name type="common">Sugar maple</name>
    <dbReference type="NCBI Taxonomy" id="4024"/>
    <lineage>
        <taxon>Eukaryota</taxon>
        <taxon>Viridiplantae</taxon>
        <taxon>Streptophyta</taxon>
        <taxon>Embryophyta</taxon>
        <taxon>Tracheophyta</taxon>
        <taxon>Spermatophyta</taxon>
        <taxon>Magnoliopsida</taxon>
        <taxon>eudicotyledons</taxon>
        <taxon>Gunneridae</taxon>
        <taxon>Pentapetalae</taxon>
        <taxon>rosids</taxon>
        <taxon>malvids</taxon>
        <taxon>Sapindales</taxon>
        <taxon>Sapindaceae</taxon>
        <taxon>Hippocastanoideae</taxon>
        <taxon>Acereae</taxon>
        <taxon>Acer</taxon>
    </lineage>
</organism>
<evidence type="ECO:0000313" key="2">
    <source>
        <dbReference type="EMBL" id="KAK0597293.1"/>
    </source>
</evidence>
<accession>A0AA39STY4</accession>
<keyword evidence="3" id="KW-1185">Reference proteome</keyword>
<feature type="region of interest" description="Disordered" evidence="1">
    <location>
        <begin position="99"/>
        <end position="167"/>
    </location>
</feature>
<reference evidence="2" key="2">
    <citation type="submission" date="2023-06" db="EMBL/GenBank/DDBJ databases">
        <authorList>
            <person name="Swenson N.G."/>
            <person name="Wegrzyn J.L."/>
            <person name="Mcevoy S.L."/>
        </authorList>
    </citation>
    <scope>NUCLEOTIDE SEQUENCE</scope>
    <source>
        <strain evidence="2">NS2018</strain>
        <tissue evidence="2">Leaf</tissue>
    </source>
</reference>
<feature type="compositionally biased region" description="Polar residues" evidence="1">
    <location>
        <begin position="119"/>
        <end position="132"/>
    </location>
</feature>
<gene>
    <name evidence="2" type="ORF">LWI29_023779</name>
</gene>
<dbReference type="PANTHER" id="PTHR37610">
    <property type="entry name" value="CCHC-TYPE DOMAIN-CONTAINING PROTEIN"/>
    <property type="match status" value="1"/>
</dbReference>
<name>A0AA39STY4_ACESA</name>
<comment type="caution">
    <text evidence="2">The sequence shown here is derived from an EMBL/GenBank/DDBJ whole genome shotgun (WGS) entry which is preliminary data.</text>
</comment>
<feature type="compositionally biased region" description="Basic and acidic residues" evidence="1">
    <location>
        <begin position="133"/>
        <end position="142"/>
    </location>
</feature>
<reference evidence="2" key="1">
    <citation type="journal article" date="2022" name="Plant J.">
        <title>Strategies of tolerance reflected in two North American maple genomes.</title>
        <authorList>
            <person name="McEvoy S.L."/>
            <person name="Sezen U.U."/>
            <person name="Trouern-Trend A."/>
            <person name="McMahon S.M."/>
            <person name="Schaberg P.G."/>
            <person name="Yang J."/>
            <person name="Wegrzyn J.L."/>
            <person name="Swenson N.G."/>
        </authorList>
    </citation>
    <scope>NUCLEOTIDE SEQUENCE</scope>
    <source>
        <strain evidence="2">NS2018</strain>
    </source>
</reference>
<evidence type="ECO:0008006" key="4">
    <source>
        <dbReference type="Google" id="ProtNLM"/>
    </source>
</evidence>
<feature type="compositionally biased region" description="Acidic residues" evidence="1">
    <location>
        <begin position="102"/>
        <end position="111"/>
    </location>
</feature>
<evidence type="ECO:0000313" key="3">
    <source>
        <dbReference type="Proteomes" id="UP001168877"/>
    </source>
</evidence>
<sequence>MSEISYKITSGSSQSPMKLNPMFDSPTLQITNEKLIGEKCYNSWPQSAKLFLESRRKMKYVLGTAEEPKEIDPEFEVWDAENSVVISWLLNSMKPDWKTFPEEEEEEEEEDQQKKKTRSAASGNKRSRSTVSGERDQFDGKRRERSVRRPATKVDRRRAASGEANRW</sequence>
<feature type="region of interest" description="Disordered" evidence="1">
    <location>
        <begin position="1"/>
        <end position="21"/>
    </location>
</feature>
<evidence type="ECO:0000256" key="1">
    <source>
        <dbReference type="SAM" id="MobiDB-lite"/>
    </source>
</evidence>
<dbReference type="AlphaFoldDB" id="A0AA39STY4"/>